<dbReference type="GO" id="GO:0035197">
    <property type="term" value="F:siRNA binding"/>
    <property type="evidence" value="ECO:0007669"/>
    <property type="project" value="TreeGrafter"/>
</dbReference>
<dbReference type="Proteomes" id="UP000191691">
    <property type="component" value="Unassembled WGS sequence"/>
</dbReference>
<evidence type="ECO:0000313" key="2">
    <source>
        <dbReference type="EMBL" id="OQE95387.1"/>
    </source>
</evidence>
<dbReference type="InterPro" id="IPR053858">
    <property type="entry name" value="Arb2_dom"/>
</dbReference>
<dbReference type="GO" id="GO:0031048">
    <property type="term" value="P:regulatory ncRNA-mediated heterochromatin formation"/>
    <property type="evidence" value="ECO:0007669"/>
    <property type="project" value="TreeGrafter"/>
</dbReference>
<dbReference type="EMBL" id="MOOB01000002">
    <property type="protein sequence ID" value="OQE95387.1"/>
    <property type="molecule type" value="Genomic_DNA"/>
</dbReference>
<sequence length="578" mass="63024">MNGIQEDLLPDDVVFPEELLELGFIITKDDKIRCVAAPDQGPRYKVNRSDRINKVHIETLHKAIRGIIIDRLLGMGMHFMKIPKDSKKQVPILVSSNIDTAPRVVIFVGEIIEDLGIFSYRDACDDGVSFGSIIGFAKGLLGENAQDSPNALILANAGQDVWYNAGWSPMTAESHHAQHRASAVVRERPLSGRNDVSGNRSIDEHVQNIFEQVLLRDGFRVGARIDIIGLSEGGSAAMTYLKNHWSFWAPHISSLSMINPETILNTGIKPDDLRFPESFAWFMKYRCRGWIICDKPIGTRVPDLHFPYAYNTYSSGEGTKSSCMVTRGVGHILTWMNMMHYSPMAIEKFEVAPGEPDPNMEAELASLINNGIIQIPGGKVEVHSLETKDQIKDCVSGVTFTDDMYTFFEENLYPVAEDDNKSDNGSECSVVNSINDEAFDALRGSLPGVFPTETTLPKVPPADTSNTPNVFPPALPAEVAGTTGILPAEPDAPATTGVLSASSPNVSLGTSSSASPDALRIPSVLPPVSSIPDVLPDGYTDALSALGSPIYFDDVNFGRTGPYDLSNLQGIREEEEEV</sequence>
<evidence type="ECO:0000313" key="3">
    <source>
        <dbReference type="Proteomes" id="UP000191691"/>
    </source>
</evidence>
<dbReference type="Pfam" id="PF22749">
    <property type="entry name" value="Arb2"/>
    <property type="match status" value="1"/>
</dbReference>
<comment type="caution">
    <text evidence="2">The sequence shown here is derived from an EMBL/GenBank/DDBJ whole genome shotgun (WGS) entry which is preliminary data.</text>
</comment>
<accession>A0A1V6Z6U4</accession>
<dbReference type="PANTHER" id="PTHR21357">
    <property type="entry name" value="FAM172 FAMILY PROTEIN HOMOLOG CG10038"/>
    <property type="match status" value="1"/>
</dbReference>
<proteinExistence type="predicted"/>
<protein>
    <recommendedName>
        <fullName evidence="1">Arb2 domain-containing protein</fullName>
    </recommendedName>
</protein>
<feature type="domain" description="Arb2" evidence="1">
    <location>
        <begin position="15"/>
        <end position="296"/>
    </location>
</feature>
<dbReference type="InterPro" id="IPR048263">
    <property type="entry name" value="Arb2"/>
</dbReference>
<keyword evidence="3" id="KW-1185">Reference proteome</keyword>
<dbReference type="GO" id="GO:0005634">
    <property type="term" value="C:nucleus"/>
    <property type="evidence" value="ECO:0007669"/>
    <property type="project" value="TreeGrafter"/>
</dbReference>
<name>A0A1V6Z6U4_PENNA</name>
<dbReference type="AlphaFoldDB" id="A0A1V6Z6U4"/>
<evidence type="ECO:0000259" key="1">
    <source>
        <dbReference type="Pfam" id="PF22749"/>
    </source>
</evidence>
<organism evidence="2 3">
    <name type="scientific">Penicillium nalgiovense</name>
    <dbReference type="NCBI Taxonomy" id="60175"/>
    <lineage>
        <taxon>Eukaryota</taxon>
        <taxon>Fungi</taxon>
        <taxon>Dikarya</taxon>
        <taxon>Ascomycota</taxon>
        <taxon>Pezizomycotina</taxon>
        <taxon>Eurotiomycetes</taxon>
        <taxon>Eurotiomycetidae</taxon>
        <taxon>Eurotiales</taxon>
        <taxon>Aspergillaceae</taxon>
        <taxon>Penicillium</taxon>
    </lineage>
</organism>
<dbReference type="OMA" id="MNIMHYS"/>
<gene>
    <name evidence="2" type="ORF">PENNAL_c0002G09323</name>
</gene>
<reference evidence="3" key="1">
    <citation type="journal article" date="2017" name="Nat. Microbiol.">
        <title>Global analysis of biosynthetic gene clusters reveals vast potential of secondary metabolite production in Penicillium species.</title>
        <authorList>
            <person name="Nielsen J.C."/>
            <person name="Grijseels S."/>
            <person name="Prigent S."/>
            <person name="Ji B."/>
            <person name="Dainat J."/>
            <person name="Nielsen K.F."/>
            <person name="Frisvad J.C."/>
            <person name="Workman M."/>
            <person name="Nielsen J."/>
        </authorList>
    </citation>
    <scope>NUCLEOTIDE SEQUENCE [LARGE SCALE GENOMIC DNA]</scope>
    <source>
        <strain evidence="3">IBT 13039</strain>
    </source>
</reference>
<dbReference type="PANTHER" id="PTHR21357:SF4">
    <property type="entry name" value="FAM172 FAMILY PROTEIN HOMOLOG CG10038"/>
    <property type="match status" value="1"/>
</dbReference>
<dbReference type="STRING" id="60175.A0A1V6Z6U4"/>